<evidence type="ECO:0000256" key="3">
    <source>
        <dbReference type="ARBA" id="ARBA00022741"/>
    </source>
</evidence>
<keyword evidence="10" id="KW-1185">Reference proteome</keyword>
<evidence type="ECO:0000313" key="10">
    <source>
        <dbReference type="Proteomes" id="UP000276984"/>
    </source>
</evidence>
<evidence type="ECO:0000259" key="8">
    <source>
        <dbReference type="Pfam" id="PF00749"/>
    </source>
</evidence>
<dbReference type="InterPro" id="IPR020058">
    <property type="entry name" value="Glu/Gln-tRNA-synth_Ib_cat-dom"/>
</dbReference>
<dbReference type="SUPFAM" id="SSF52374">
    <property type="entry name" value="Nucleotidylyl transferase"/>
    <property type="match status" value="1"/>
</dbReference>
<keyword evidence="5 7" id="KW-0067">ATP-binding</keyword>
<sequence>MFATRFAPSPTGRLHKGHAFSALTAWSAAKAEDGRFVLRIEDIDPTRCRPEFEAGIYEDLAWLGLDWETPVRRQSEHLADYAAVGEALRARGLLYRCFRTRKEILDAIGDAPHGPAEAARPGPHPAEEEARLLAEERPFAWRLSLDRAKAALGGAAWEALSFVEEGAGPNGETGLVKARPETAGDVVLARKDAGAAYHLAVTHDDALQGISHVIRGQDLFEATNIQRLIQALMGWPAPVYRHHRLLTGPDGRRYAKRDRSATLSELRADGLTPEALKAELGF</sequence>
<dbReference type="PRINTS" id="PR00987">
    <property type="entry name" value="TRNASYNTHGLU"/>
</dbReference>
<keyword evidence="1 7" id="KW-0436">Ligase</keyword>
<dbReference type="InterPro" id="IPR049940">
    <property type="entry name" value="GluQ/Sye"/>
</dbReference>
<keyword evidence="3 7" id="KW-0547">Nucleotide-binding</keyword>
<organism evidence="9 10">
    <name type="scientific">Brevundimonas naejangsanensis</name>
    <dbReference type="NCBI Taxonomy" id="588932"/>
    <lineage>
        <taxon>Bacteria</taxon>
        <taxon>Pseudomonadati</taxon>
        <taxon>Pseudomonadota</taxon>
        <taxon>Alphaproteobacteria</taxon>
        <taxon>Caulobacterales</taxon>
        <taxon>Caulobacteraceae</taxon>
        <taxon>Brevundimonas</taxon>
    </lineage>
</organism>
<evidence type="ECO:0000256" key="2">
    <source>
        <dbReference type="ARBA" id="ARBA00022723"/>
    </source>
</evidence>
<dbReference type="GO" id="GO:0005524">
    <property type="term" value="F:ATP binding"/>
    <property type="evidence" value="ECO:0007669"/>
    <property type="project" value="UniProtKB-KW"/>
</dbReference>
<feature type="domain" description="Glutamyl/glutaminyl-tRNA synthetase class Ib catalytic" evidence="8">
    <location>
        <begin position="174"/>
        <end position="276"/>
    </location>
</feature>
<dbReference type="PANTHER" id="PTHR43311:SF1">
    <property type="entry name" value="GLUTAMYL-Q TRNA(ASP) SYNTHETASE"/>
    <property type="match status" value="1"/>
</dbReference>
<dbReference type="GO" id="GO:0006424">
    <property type="term" value="P:glutamyl-tRNA aminoacylation"/>
    <property type="evidence" value="ECO:0007669"/>
    <property type="project" value="TreeGrafter"/>
</dbReference>
<dbReference type="Gene3D" id="3.40.50.620">
    <property type="entry name" value="HUPs"/>
    <property type="match status" value="1"/>
</dbReference>
<proteinExistence type="inferred from homology"/>
<evidence type="ECO:0000256" key="4">
    <source>
        <dbReference type="ARBA" id="ARBA00022833"/>
    </source>
</evidence>
<dbReference type="InterPro" id="IPR014729">
    <property type="entry name" value="Rossmann-like_a/b/a_fold"/>
</dbReference>
<evidence type="ECO:0000256" key="1">
    <source>
        <dbReference type="ARBA" id="ARBA00022598"/>
    </source>
</evidence>
<comment type="similarity">
    <text evidence="7">Belongs to the class-I aminoacyl-tRNA synthetase family.</text>
</comment>
<keyword evidence="7" id="KW-0648">Protein biosynthesis</keyword>
<protein>
    <submittedName>
        <fullName evidence="9">tRNA glutamyl-Q(34) synthetase GluQRS</fullName>
    </submittedName>
</protein>
<dbReference type="Proteomes" id="UP000276984">
    <property type="component" value="Chromosome"/>
</dbReference>
<dbReference type="NCBIfam" id="NF004315">
    <property type="entry name" value="PRK05710.1-4"/>
    <property type="match status" value="1"/>
</dbReference>
<gene>
    <name evidence="9" type="ORF">D8I30_02370</name>
</gene>
<keyword evidence="6 7" id="KW-0030">Aminoacyl-tRNA synthetase</keyword>
<keyword evidence="2" id="KW-0479">Metal-binding</keyword>
<evidence type="ECO:0000256" key="5">
    <source>
        <dbReference type="ARBA" id="ARBA00022840"/>
    </source>
</evidence>
<dbReference type="RefSeq" id="WP_121481315.1">
    <property type="nucleotide sequence ID" value="NZ_CP032707.1"/>
</dbReference>
<accession>A0A494RCW1</accession>
<reference evidence="9 10" key="1">
    <citation type="submission" date="2018-10" db="EMBL/GenBank/DDBJ databases">
        <title>Complete genome sequence of Brevundimonas naejangsanensis BRV3.</title>
        <authorList>
            <person name="Berrios L."/>
            <person name="Ely B."/>
        </authorList>
    </citation>
    <scope>NUCLEOTIDE SEQUENCE [LARGE SCALE GENOMIC DNA]</scope>
    <source>
        <strain evidence="9 10">BRV3</strain>
    </source>
</reference>
<evidence type="ECO:0000256" key="7">
    <source>
        <dbReference type="RuleBase" id="RU363037"/>
    </source>
</evidence>
<feature type="domain" description="Glutamyl/glutaminyl-tRNA synthetase class Ib catalytic" evidence="8">
    <location>
        <begin position="3"/>
        <end position="108"/>
    </location>
</feature>
<dbReference type="GO" id="GO:0005829">
    <property type="term" value="C:cytosol"/>
    <property type="evidence" value="ECO:0007669"/>
    <property type="project" value="TreeGrafter"/>
</dbReference>
<keyword evidence="4" id="KW-0862">Zinc</keyword>
<evidence type="ECO:0000256" key="6">
    <source>
        <dbReference type="ARBA" id="ARBA00023146"/>
    </source>
</evidence>
<dbReference type="InterPro" id="IPR000924">
    <property type="entry name" value="Glu/Gln-tRNA-synth"/>
</dbReference>
<dbReference type="AlphaFoldDB" id="A0A494RCW1"/>
<dbReference type="PANTHER" id="PTHR43311">
    <property type="entry name" value="GLUTAMATE--TRNA LIGASE"/>
    <property type="match status" value="1"/>
</dbReference>
<dbReference type="EMBL" id="CP032707">
    <property type="protein sequence ID" value="AYG94158.1"/>
    <property type="molecule type" value="Genomic_DNA"/>
</dbReference>
<name>A0A494RCW1_9CAUL</name>
<dbReference type="OrthoDB" id="9807503at2"/>
<dbReference type="Pfam" id="PF00749">
    <property type="entry name" value="tRNA-synt_1c"/>
    <property type="match status" value="2"/>
</dbReference>
<dbReference type="GO" id="GO:0004818">
    <property type="term" value="F:glutamate-tRNA ligase activity"/>
    <property type="evidence" value="ECO:0007669"/>
    <property type="project" value="TreeGrafter"/>
</dbReference>
<evidence type="ECO:0000313" key="9">
    <source>
        <dbReference type="EMBL" id="AYG94158.1"/>
    </source>
</evidence>